<dbReference type="RefSeq" id="WP_201916109.1">
    <property type="nucleotide sequence ID" value="NZ_BAABAX010000001.1"/>
</dbReference>
<protein>
    <submittedName>
        <fullName evidence="1">Uncharacterized protein</fullName>
    </submittedName>
</protein>
<sequence length="195" mass="22784">MRFFIILIILFNTTCKSNNHIASEKLFNDSNYLLYLSKEKTIDDKNKRITLYKNIPFQKVLNKENGNFKLLFENEIVFEGTKKCLFLLEVFNNEVLLISTSNTYKNKFAAGPENFERNKVILIDIKSGKKKVTEFVDGGFLKNHRNYLNKSSTVKNVFAIQEISYKNDLIKLEDIDGNYKKLKLIDIELTPFKCD</sequence>
<comment type="caution">
    <text evidence="1">The sequence shown here is derived from an EMBL/GenBank/DDBJ whole genome shotgun (WGS) entry which is preliminary data.</text>
</comment>
<accession>A0A937D4E5</accession>
<dbReference type="Proteomes" id="UP000651057">
    <property type="component" value="Unassembled WGS sequence"/>
</dbReference>
<organism evidence="1 2">
    <name type="scientific">Aquimarina mytili</name>
    <dbReference type="NCBI Taxonomy" id="874423"/>
    <lineage>
        <taxon>Bacteria</taxon>
        <taxon>Pseudomonadati</taxon>
        <taxon>Bacteroidota</taxon>
        <taxon>Flavobacteriia</taxon>
        <taxon>Flavobacteriales</taxon>
        <taxon>Flavobacteriaceae</taxon>
        <taxon>Aquimarina</taxon>
    </lineage>
</organism>
<evidence type="ECO:0000313" key="2">
    <source>
        <dbReference type="Proteomes" id="UP000651057"/>
    </source>
</evidence>
<keyword evidence="2" id="KW-1185">Reference proteome</keyword>
<evidence type="ECO:0000313" key="1">
    <source>
        <dbReference type="EMBL" id="MBL0682104.1"/>
    </source>
</evidence>
<dbReference type="AlphaFoldDB" id="A0A937D4E5"/>
<dbReference type="EMBL" id="JAERQJ010000001">
    <property type="protein sequence ID" value="MBL0682104.1"/>
    <property type="molecule type" value="Genomic_DNA"/>
</dbReference>
<gene>
    <name evidence="1" type="ORF">JJQ60_01105</name>
</gene>
<reference evidence="1" key="1">
    <citation type="submission" date="2021-01" db="EMBL/GenBank/DDBJ databases">
        <authorList>
            <person name="Zhong Y.L."/>
        </authorList>
    </citation>
    <scope>NUCLEOTIDE SEQUENCE</scope>
    <source>
        <strain evidence="1">KCTC 23302</strain>
    </source>
</reference>
<name>A0A937D4E5_9FLAO</name>
<proteinExistence type="predicted"/>